<evidence type="ECO:0000256" key="1">
    <source>
        <dbReference type="SAM" id="Phobius"/>
    </source>
</evidence>
<accession>A0A2T0RDP3</accession>
<keyword evidence="1" id="KW-0812">Transmembrane</keyword>
<name>A0A2T0RDP3_9RHOB</name>
<keyword evidence="3" id="KW-1185">Reference proteome</keyword>
<evidence type="ECO:0000313" key="3">
    <source>
        <dbReference type="Proteomes" id="UP000239480"/>
    </source>
</evidence>
<comment type="caution">
    <text evidence="2">The sequence shown here is derived from an EMBL/GenBank/DDBJ whole genome shotgun (WGS) entry which is preliminary data.</text>
</comment>
<dbReference type="EMBL" id="PVTD01000025">
    <property type="protein sequence ID" value="PRY19287.1"/>
    <property type="molecule type" value="Genomic_DNA"/>
</dbReference>
<reference evidence="2 3" key="1">
    <citation type="submission" date="2018-03" db="EMBL/GenBank/DDBJ databases">
        <title>Genomic Encyclopedia of Archaeal and Bacterial Type Strains, Phase II (KMG-II): from individual species to whole genera.</title>
        <authorList>
            <person name="Goeker M."/>
        </authorList>
    </citation>
    <scope>NUCLEOTIDE SEQUENCE [LARGE SCALE GENOMIC DNA]</scope>
    <source>
        <strain evidence="2 3">DSM 29328</strain>
    </source>
</reference>
<dbReference type="Proteomes" id="UP000239480">
    <property type="component" value="Unassembled WGS sequence"/>
</dbReference>
<protein>
    <submittedName>
        <fullName evidence="2">Uncharacterized protein</fullName>
    </submittedName>
</protein>
<proteinExistence type="predicted"/>
<dbReference type="RefSeq" id="WP_106208558.1">
    <property type="nucleotide sequence ID" value="NZ_PVTD01000025.1"/>
</dbReference>
<gene>
    <name evidence="2" type="ORF">CLV78_1253</name>
</gene>
<dbReference type="AlphaFoldDB" id="A0A2T0RDP3"/>
<feature type="transmembrane region" description="Helical" evidence="1">
    <location>
        <begin position="54"/>
        <end position="78"/>
    </location>
</feature>
<sequence length="83" mass="9579">MNILVLLLAASYLGAGQFCFSRIVISELIRNAYHACRDAERESARFTLAQFHNWTLAGVILKASFMLFWPIFLLYGFLSARWF</sequence>
<keyword evidence="1" id="KW-0472">Membrane</keyword>
<evidence type="ECO:0000313" key="2">
    <source>
        <dbReference type="EMBL" id="PRY19287.1"/>
    </source>
</evidence>
<organism evidence="2 3">
    <name type="scientific">Aliiruegeria haliotis</name>
    <dbReference type="NCBI Taxonomy" id="1280846"/>
    <lineage>
        <taxon>Bacteria</taxon>
        <taxon>Pseudomonadati</taxon>
        <taxon>Pseudomonadota</taxon>
        <taxon>Alphaproteobacteria</taxon>
        <taxon>Rhodobacterales</taxon>
        <taxon>Roseobacteraceae</taxon>
        <taxon>Aliiruegeria</taxon>
    </lineage>
</organism>
<keyword evidence="1" id="KW-1133">Transmembrane helix</keyword>